<accession>A0A4S2FVQ7</accession>
<gene>
    <name evidence="2" type="ORF">E5339_00005</name>
</gene>
<organism evidence="2 3">
    <name type="scientific">Phocaeicola sartorii</name>
    <dbReference type="NCBI Taxonomy" id="671267"/>
    <lineage>
        <taxon>Bacteria</taxon>
        <taxon>Pseudomonadati</taxon>
        <taxon>Bacteroidota</taxon>
        <taxon>Bacteroidia</taxon>
        <taxon>Bacteroidales</taxon>
        <taxon>Bacteroidaceae</taxon>
        <taxon>Phocaeicola</taxon>
    </lineage>
</organism>
<name>A0A4S2FVQ7_9BACT</name>
<evidence type="ECO:0000313" key="3">
    <source>
        <dbReference type="Proteomes" id="UP000310760"/>
    </source>
</evidence>
<feature type="signal peptide" evidence="1">
    <location>
        <begin position="1"/>
        <end position="18"/>
    </location>
</feature>
<proteinExistence type="predicted"/>
<feature type="chain" id="PRO_5020527716" description="YjbH domain-containing protein" evidence="1">
    <location>
        <begin position="19"/>
        <end position="241"/>
    </location>
</feature>
<evidence type="ECO:0008006" key="4">
    <source>
        <dbReference type="Google" id="ProtNLM"/>
    </source>
</evidence>
<evidence type="ECO:0000313" key="2">
    <source>
        <dbReference type="EMBL" id="TGY73362.1"/>
    </source>
</evidence>
<sequence length="241" mass="27371">MKKFVSLAVLLWAFTLQAQESNKRESHFHLGVDLQTKYVWRGMEMMTEDAVPVVFPQINFQHNGFYAYVMGATAINGKYSEVDMGLSYACKWLTVGVNDYYYPTTTSLEDEYFNFKSLETGHWFEGLITITPMNVPAYLTISNFFAGADKKPDGKQAYSTYAELGGRYSFWGEHCLALAVGAALNKSCYNGYAHDFSICNIELKYTYNVAMKNFTLPLSVGYIINPVYEKSYVNFIASFAF</sequence>
<dbReference type="EMBL" id="SRYJ01000001">
    <property type="protein sequence ID" value="TGY73362.1"/>
    <property type="molecule type" value="Genomic_DNA"/>
</dbReference>
<protein>
    <recommendedName>
        <fullName evidence="4">YjbH domain-containing protein</fullName>
    </recommendedName>
</protein>
<evidence type="ECO:0000256" key="1">
    <source>
        <dbReference type="SAM" id="SignalP"/>
    </source>
</evidence>
<keyword evidence="1" id="KW-0732">Signal</keyword>
<comment type="caution">
    <text evidence="2">The sequence shown here is derived from an EMBL/GenBank/DDBJ whole genome shotgun (WGS) entry which is preliminary data.</text>
</comment>
<dbReference type="AlphaFoldDB" id="A0A4S2FVQ7"/>
<dbReference type="Proteomes" id="UP000310760">
    <property type="component" value="Unassembled WGS sequence"/>
</dbReference>
<dbReference type="RefSeq" id="WP_135950189.1">
    <property type="nucleotide sequence ID" value="NZ_CAOOJZ010000003.1"/>
</dbReference>
<reference evidence="2 3" key="1">
    <citation type="submission" date="2019-04" db="EMBL/GenBank/DDBJ databases">
        <title>Microbes associate with the intestines of laboratory mice.</title>
        <authorList>
            <person name="Navarre W."/>
            <person name="Wong E."/>
            <person name="Huang K."/>
            <person name="Tropini C."/>
            <person name="Ng K."/>
            <person name="Yu B."/>
        </authorList>
    </citation>
    <scope>NUCLEOTIDE SEQUENCE [LARGE SCALE GENOMIC DNA]</scope>
    <source>
        <strain evidence="2 3">NM22_B1</strain>
    </source>
</reference>